<dbReference type="PANTHER" id="PTHR33706:SF1">
    <property type="entry name" value="TPR REPEAT PROTEIN"/>
    <property type="match status" value="1"/>
</dbReference>
<comment type="caution">
    <text evidence="1">The sequence shown here is derived from an EMBL/GenBank/DDBJ whole genome shotgun (WGS) entry which is preliminary data.</text>
</comment>
<dbReference type="AlphaFoldDB" id="A0A8S1UZI0"/>
<evidence type="ECO:0000313" key="2">
    <source>
        <dbReference type="Proteomes" id="UP000689195"/>
    </source>
</evidence>
<sequence>MVQISSIGVNLKMVKEQINGIFCMKRNRCKKLQLSGGGSYDEAGDKNEKWIDISDVFLAITLVTCNGEYKNGKKIEYEKDKQNNKIGGGSYDEEGNGRKVGNWIVLNEAFDKRHQITYKDEQKMDKRQASGKHVKEKITYQNYQGVSILISMAKRFLEVESISCSFISQIFEFYSYGQIQQWQEGWHLKDLVQENETYKQIGGGSYDQEGQEIKIGDGLYWEKILRNRNKQPSLENMKIGKKLVNGIFGLNDMDKIHKIIKCNINNEQIIIVVGVHLITEVMKLKSVDGRYQMKSLVLSKKQPILVNIKLGKKWVNGIATFLMNGGGSYDENGNNNKIGQWIEQDFAFNNHNLILFKGEFQNGEKVGIWKVFLRDLNGKELNYMQQSLNKLHNFISCMGHLIKEEMVSKL</sequence>
<evidence type="ECO:0000313" key="1">
    <source>
        <dbReference type="EMBL" id="CAD8169677.1"/>
    </source>
</evidence>
<reference evidence="1" key="1">
    <citation type="submission" date="2021-01" db="EMBL/GenBank/DDBJ databases">
        <authorList>
            <consortium name="Genoscope - CEA"/>
            <person name="William W."/>
        </authorList>
    </citation>
    <scope>NUCLEOTIDE SEQUENCE</scope>
</reference>
<dbReference type="Proteomes" id="UP000689195">
    <property type="component" value="Unassembled WGS sequence"/>
</dbReference>
<accession>A0A8S1UZI0</accession>
<organism evidence="1 2">
    <name type="scientific">Paramecium pentaurelia</name>
    <dbReference type="NCBI Taxonomy" id="43138"/>
    <lineage>
        <taxon>Eukaryota</taxon>
        <taxon>Sar</taxon>
        <taxon>Alveolata</taxon>
        <taxon>Ciliophora</taxon>
        <taxon>Intramacronucleata</taxon>
        <taxon>Oligohymenophorea</taxon>
        <taxon>Peniculida</taxon>
        <taxon>Parameciidae</taxon>
        <taxon>Paramecium</taxon>
    </lineage>
</organism>
<name>A0A8S1UZI0_9CILI</name>
<dbReference type="PANTHER" id="PTHR33706">
    <property type="entry name" value="MORN VARIANT REPEAT PROTEIN"/>
    <property type="match status" value="1"/>
</dbReference>
<keyword evidence="2" id="KW-1185">Reference proteome</keyword>
<gene>
    <name evidence="1" type="ORF">PPENT_87.1.T0510192</name>
</gene>
<protein>
    <submittedName>
        <fullName evidence="1">Uncharacterized protein</fullName>
    </submittedName>
</protein>
<dbReference type="EMBL" id="CAJJDO010000051">
    <property type="protein sequence ID" value="CAD8169677.1"/>
    <property type="molecule type" value="Genomic_DNA"/>
</dbReference>
<proteinExistence type="predicted"/>